<keyword evidence="3" id="KW-1185">Reference proteome</keyword>
<protein>
    <submittedName>
        <fullName evidence="2">Uncharacterized protein</fullName>
    </submittedName>
</protein>
<dbReference type="AlphaFoldDB" id="A0AAV2EL97"/>
<evidence type="ECO:0000313" key="3">
    <source>
        <dbReference type="Proteomes" id="UP001497516"/>
    </source>
</evidence>
<feature type="region of interest" description="Disordered" evidence="1">
    <location>
        <begin position="18"/>
        <end position="73"/>
    </location>
</feature>
<name>A0AAV2EL97_9ROSI</name>
<feature type="compositionally biased region" description="Polar residues" evidence="1">
    <location>
        <begin position="60"/>
        <end position="73"/>
    </location>
</feature>
<dbReference type="Proteomes" id="UP001497516">
    <property type="component" value="Chromosome 5"/>
</dbReference>
<evidence type="ECO:0000313" key="2">
    <source>
        <dbReference type="EMBL" id="CAL1386482.1"/>
    </source>
</evidence>
<organism evidence="2 3">
    <name type="scientific">Linum trigynum</name>
    <dbReference type="NCBI Taxonomy" id="586398"/>
    <lineage>
        <taxon>Eukaryota</taxon>
        <taxon>Viridiplantae</taxon>
        <taxon>Streptophyta</taxon>
        <taxon>Embryophyta</taxon>
        <taxon>Tracheophyta</taxon>
        <taxon>Spermatophyta</taxon>
        <taxon>Magnoliopsida</taxon>
        <taxon>eudicotyledons</taxon>
        <taxon>Gunneridae</taxon>
        <taxon>Pentapetalae</taxon>
        <taxon>rosids</taxon>
        <taxon>fabids</taxon>
        <taxon>Malpighiales</taxon>
        <taxon>Linaceae</taxon>
        <taxon>Linum</taxon>
    </lineage>
</organism>
<dbReference type="EMBL" id="OZ034818">
    <property type="protein sequence ID" value="CAL1386482.1"/>
    <property type="molecule type" value="Genomic_DNA"/>
</dbReference>
<feature type="compositionally biased region" description="Polar residues" evidence="1">
    <location>
        <begin position="86"/>
        <end position="98"/>
    </location>
</feature>
<evidence type="ECO:0000256" key="1">
    <source>
        <dbReference type="SAM" id="MobiDB-lite"/>
    </source>
</evidence>
<feature type="compositionally biased region" description="Low complexity" evidence="1">
    <location>
        <begin position="18"/>
        <end position="38"/>
    </location>
</feature>
<gene>
    <name evidence="2" type="ORF">LTRI10_LOCUS27528</name>
</gene>
<proteinExistence type="predicted"/>
<accession>A0AAV2EL97</accession>
<feature type="compositionally biased region" description="Basic residues" evidence="1">
    <location>
        <begin position="151"/>
        <end position="160"/>
    </location>
</feature>
<feature type="region of interest" description="Disordered" evidence="1">
    <location>
        <begin position="86"/>
        <end position="160"/>
    </location>
</feature>
<reference evidence="2 3" key="1">
    <citation type="submission" date="2024-04" db="EMBL/GenBank/DDBJ databases">
        <authorList>
            <person name="Fracassetti M."/>
        </authorList>
    </citation>
    <scope>NUCLEOTIDE SEQUENCE [LARGE SCALE GENOMIC DNA]</scope>
</reference>
<sequence>MASAQRCRHACDCEQQQACNKTNPQQQQQQNHNNNHHQSLSQKMADMTNRVFHRDGAHNKGQTAATNESSSIVKTAAHFVRNAATNGHGASTQCTTGASHAKPATAAANGRGGHKKRGLLERINDRIAGRSDDSGSSSSSESDSDDDNKSKNKCRSPKKA</sequence>
<feature type="compositionally biased region" description="Basic and acidic residues" evidence="1">
    <location>
        <begin position="118"/>
        <end position="133"/>
    </location>
</feature>